<feature type="chain" id="PRO_5039099985" description="Lipoprotein" evidence="2">
    <location>
        <begin position="23"/>
        <end position="153"/>
    </location>
</feature>
<dbReference type="AlphaFoldDB" id="A0A1H0P3G6"/>
<proteinExistence type="predicted"/>
<protein>
    <recommendedName>
        <fullName evidence="5">Lipoprotein</fullName>
    </recommendedName>
</protein>
<keyword evidence="2" id="KW-0732">Signal</keyword>
<accession>A0A1H0P3G6</accession>
<gene>
    <name evidence="3" type="ORF">SAMN05216259_11545</name>
</gene>
<feature type="region of interest" description="Disordered" evidence="1">
    <location>
        <begin position="26"/>
        <end position="67"/>
    </location>
</feature>
<evidence type="ECO:0000313" key="3">
    <source>
        <dbReference type="EMBL" id="SDO99562.1"/>
    </source>
</evidence>
<evidence type="ECO:0000313" key="4">
    <source>
        <dbReference type="Proteomes" id="UP000199341"/>
    </source>
</evidence>
<reference evidence="3 4" key="1">
    <citation type="submission" date="2016-10" db="EMBL/GenBank/DDBJ databases">
        <authorList>
            <person name="de Groot N.N."/>
        </authorList>
    </citation>
    <scope>NUCLEOTIDE SEQUENCE [LARGE SCALE GENOMIC DNA]</scope>
    <source>
        <strain evidence="3 4">CGMCC 4.2022</strain>
    </source>
</reference>
<organism evidence="3 4">
    <name type="scientific">Actinacidiphila guanduensis</name>
    <dbReference type="NCBI Taxonomy" id="310781"/>
    <lineage>
        <taxon>Bacteria</taxon>
        <taxon>Bacillati</taxon>
        <taxon>Actinomycetota</taxon>
        <taxon>Actinomycetes</taxon>
        <taxon>Kitasatosporales</taxon>
        <taxon>Streptomycetaceae</taxon>
        <taxon>Actinacidiphila</taxon>
    </lineage>
</organism>
<dbReference type="RefSeq" id="WP_093787424.1">
    <property type="nucleotide sequence ID" value="NZ_FNIE01000015.1"/>
</dbReference>
<evidence type="ECO:0000256" key="1">
    <source>
        <dbReference type="SAM" id="MobiDB-lite"/>
    </source>
</evidence>
<keyword evidence="4" id="KW-1185">Reference proteome</keyword>
<name>A0A1H0P3G6_9ACTN</name>
<dbReference type="EMBL" id="FNIE01000015">
    <property type="protein sequence ID" value="SDO99562.1"/>
    <property type="molecule type" value="Genomic_DNA"/>
</dbReference>
<feature type="signal peptide" evidence="2">
    <location>
        <begin position="1"/>
        <end position="22"/>
    </location>
</feature>
<evidence type="ECO:0000256" key="2">
    <source>
        <dbReference type="SAM" id="SignalP"/>
    </source>
</evidence>
<dbReference type="Proteomes" id="UP000199341">
    <property type="component" value="Unassembled WGS sequence"/>
</dbReference>
<evidence type="ECO:0008006" key="5">
    <source>
        <dbReference type="Google" id="ProtNLM"/>
    </source>
</evidence>
<sequence>MKRLARAAAPAFLALAALLPLAGCTASPTRPPTPSPHPRTQSQLREEAESKLTHSPTRALHWTGPVQGPSMLPTTKLAVQKGKPYVIEAACAGSGTFEFSWKSRSTHSGTPHVTCGGTALRYPFVGGDLLSFTFETWKPAAGVLTWQVVPGDA</sequence>